<keyword evidence="10 11" id="KW-0458">Lysosome</keyword>
<dbReference type="GO" id="GO:0046856">
    <property type="term" value="P:phosphatidylinositol dephosphorylation"/>
    <property type="evidence" value="ECO:0007669"/>
    <property type="project" value="InterPro"/>
</dbReference>
<dbReference type="GO" id="GO:0005765">
    <property type="term" value="C:lysosomal membrane"/>
    <property type="evidence" value="ECO:0007669"/>
    <property type="project" value="UniProtKB-SubCell"/>
</dbReference>
<evidence type="ECO:0000313" key="13">
    <source>
        <dbReference type="EMBL" id="KAF0046696.1"/>
    </source>
</evidence>
<dbReference type="GO" id="GO:0031902">
    <property type="term" value="C:late endosome membrane"/>
    <property type="evidence" value="ECO:0007669"/>
    <property type="project" value="UniProtKB-SubCell"/>
</dbReference>
<keyword evidence="9 11" id="KW-0472">Membrane</keyword>
<keyword evidence="8 11" id="KW-1133">Transmembrane helix</keyword>
<name>A0A6A4TGH6_SCOMX</name>
<dbReference type="InterPro" id="IPR019178">
    <property type="entry name" value="PtdIns-P2-Ptase"/>
</dbReference>
<sequence length="349" mass="38350">MADGERSPLLSDLGDGALGSGNGGVSPGAAPYGVPNKPQSFPPFPSPTQPSVLLGEDPPPYSPLTSPESGSAPVINCRVCQSLISVEGKIHQHVVKCGVCNEATPIKNAPAGKKYVRCPCNCLLICKVTSQRIACPRPYCKRIINLGPVHPGPASPDPQPAGARVSCGHCSNTFLWTEFTDRTLARCPHCRKVSSIGQRYPRRRSLWCFLLCLLFSISTAGLMAGTWVKAQTYQGIYASWAVLLLLVLVTLARAFYWACMRSNVFLKKLDGGDGCCRYISIAHLRSSYSRHNYSDVDAKCSPEIRRLWFVVEVVRRLPLCRRDGEQQQQQKKKKKKKLHVRCVVTPTLV</sequence>
<comment type="caution">
    <text evidence="13">The sequence shown here is derived from an EMBL/GenBank/DDBJ whole genome shotgun (WGS) entry which is preliminary data.</text>
</comment>
<feature type="transmembrane region" description="Helical" evidence="11">
    <location>
        <begin position="206"/>
        <end position="228"/>
    </location>
</feature>
<dbReference type="Proteomes" id="UP000438429">
    <property type="component" value="Unassembled WGS sequence"/>
</dbReference>
<dbReference type="GO" id="GO:0034597">
    <property type="term" value="F:phosphatidylinositol-4,5-bisphosphate 4-phosphatase activity"/>
    <property type="evidence" value="ECO:0007669"/>
    <property type="project" value="UniProtKB-EC"/>
</dbReference>
<gene>
    <name evidence="13" type="ORF">F2P81_000329</name>
</gene>
<evidence type="ECO:0000256" key="2">
    <source>
        <dbReference type="ARBA" id="ARBA00004107"/>
    </source>
</evidence>
<dbReference type="AlphaFoldDB" id="A0A6A4TGH6"/>
<evidence type="ECO:0000256" key="6">
    <source>
        <dbReference type="ARBA" id="ARBA00022753"/>
    </source>
</evidence>
<protein>
    <recommendedName>
        <fullName evidence="4 11">Phosphatidylinositol-4,5-bisphosphate 4-phosphatase</fullName>
        <ecNumber evidence="4 11">3.1.3.78</ecNumber>
    </recommendedName>
</protein>
<evidence type="ECO:0000256" key="8">
    <source>
        <dbReference type="ARBA" id="ARBA00022989"/>
    </source>
</evidence>
<dbReference type="GO" id="GO:0030670">
    <property type="term" value="C:phagocytic vesicle membrane"/>
    <property type="evidence" value="ECO:0007669"/>
    <property type="project" value="TreeGrafter"/>
</dbReference>
<accession>A0A6A4TGH6</accession>
<dbReference type="EC" id="3.1.3.78" evidence="4 11"/>
<dbReference type="EMBL" id="VEVO01000001">
    <property type="protein sequence ID" value="KAF0046696.1"/>
    <property type="molecule type" value="Genomic_DNA"/>
</dbReference>
<evidence type="ECO:0000256" key="1">
    <source>
        <dbReference type="ARBA" id="ARBA00001261"/>
    </source>
</evidence>
<feature type="transmembrane region" description="Helical" evidence="11">
    <location>
        <begin position="240"/>
        <end position="259"/>
    </location>
</feature>
<comment type="function">
    <text evidence="11">Catalyzes the hydrolysis of phosphatidylinositol-4,5-bisphosphate (PtdIns-4,5-P2) to phosphatidylinositol-4-phosphate (PtdIns-4-P).</text>
</comment>
<proteinExistence type="predicted"/>
<feature type="compositionally biased region" description="Gly residues" evidence="12">
    <location>
        <begin position="16"/>
        <end position="26"/>
    </location>
</feature>
<comment type="catalytic activity">
    <reaction evidence="1 11">
        <text>a 1,2-diacyl-sn-glycero-3-phospho-(1D-myo-inositol-4,5-bisphosphate) + H2O = a 1,2-diacyl-sn-glycero-3-phospho-(1D-myo-inositol-5-phosphate) + phosphate</text>
        <dbReference type="Rhea" id="RHEA:25674"/>
        <dbReference type="ChEBI" id="CHEBI:15377"/>
        <dbReference type="ChEBI" id="CHEBI:43474"/>
        <dbReference type="ChEBI" id="CHEBI:57795"/>
        <dbReference type="ChEBI" id="CHEBI:58456"/>
        <dbReference type="EC" id="3.1.3.78"/>
    </reaction>
</comment>
<keyword evidence="6 11" id="KW-0967">Endosome</keyword>
<evidence type="ECO:0000256" key="3">
    <source>
        <dbReference type="ARBA" id="ARBA00004155"/>
    </source>
</evidence>
<evidence type="ECO:0000256" key="10">
    <source>
        <dbReference type="ARBA" id="ARBA00023228"/>
    </source>
</evidence>
<dbReference type="PANTHER" id="PTHR21014:SF2">
    <property type="entry name" value="TYPE 1 PHOSPHATIDYLINOSITOL 4,5-BISPHOSPHATE 4-PHOSPHATASE"/>
    <property type="match status" value="1"/>
</dbReference>
<keyword evidence="5 11" id="KW-0812">Transmembrane</keyword>
<evidence type="ECO:0000256" key="5">
    <source>
        <dbReference type="ARBA" id="ARBA00022692"/>
    </source>
</evidence>
<evidence type="ECO:0000256" key="7">
    <source>
        <dbReference type="ARBA" id="ARBA00022801"/>
    </source>
</evidence>
<evidence type="ECO:0000256" key="9">
    <source>
        <dbReference type="ARBA" id="ARBA00023136"/>
    </source>
</evidence>
<evidence type="ECO:0000256" key="11">
    <source>
        <dbReference type="RuleBase" id="RU365008"/>
    </source>
</evidence>
<keyword evidence="7 11" id="KW-0378">Hydrolase</keyword>
<organism evidence="13 14">
    <name type="scientific">Scophthalmus maximus</name>
    <name type="common">Turbot</name>
    <name type="synonym">Psetta maxima</name>
    <dbReference type="NCBI Taxonomy" id="52904"/>
    <lineage>
        <taxon>Eukaryota</taxon>
        <taxon>Metazoa</taxon>
        <taxon>Chordata</taxon>
        <taxon>Craniata</taxon>
        <taxon>Vertebrata</taxon>
        <taxon>Euteleostomi</taxon>
        <taxon>Actinopterygii</taxon>
        <taxon>Neopterygii</taxon>
        <taxon>Teleostei</taxon>
        <taxon>Neoteleostei</taxon>
        <taxon>Acanthomorphata</taxon>
        <taxon>Carangaria</taxon>
        <taxon>Pleuronectiformes</taxon>
        <taxon>Pleuronectoidei</taxon>
        <taxon>Scophthalmidae</taxon>
        <taxon>Scophthalmus</taxon>
    </lineage>
</organism>
<dbReference type="Pfam" id="PF09788">
    <property type="entry name" value="Tmemb_55A"/>
    <property type="match status" value="1"/>
</dbReference>
<dbReference type="GO" id="GO:0005886">
    <property type="term" value="C:plasma membrane"/>
    <property type="evidence" value="ECO:0007669"/>
    <property type="project" value="TreeGrafter"/>
</dbReference>
<evidence type="ECO:0000256" key="12">
    <source>
        <dbReference type="SAM" id="MobiDB-lite"/>
    </source>
</evidence>
<comment type="subcellular location">
    <subcellularLocation>
        <location evidence="2 11">Late endosome membrane</location>
        <topology evidence="2 11">Multi-pass membrane protein</topology>
    </subcellularLocation>
    <subcellularLocation>
        <location evidence="3 11">Lysosome membrane</location>
        <topology evidence="3 11">Multi-pass membrane protein</topology>
    </subcellularLocation>
</comment>
<reference evidence="13 14" key="1">
    <citation type="submission" date="2019-06" db="EMBL/GenBank/DDBJ databases">
        <title>Draft genomes of female and male turbot (Scophthalmus maximus).</title>
        <authorList>
            <person name="Xu H."/>
            <person name="Xu X.-W."/>
            <person name="Shao C."/>
            <person name="Chen S."/>
        </authorList>
    </citation>
    <scope>NUCLEOTIDE SEQUENCE [LARGE SCALE GENOMIC DNA]</scope>
    <source>
        <strain evidence="13">Ysfricsl-2016a</strain>
        <tissue evidence="13">Blood</tissue>
    </source>
</reference>
<dbReference type="PANTHER" id="PTHR21014">
    <property type="entry name" value="PHOSPHATIDYLINOSITOL-4,5-BISPHOSPHATE 4-PHOSPHATASE"/>
    <property type="match status" value="1"/>
</dbReference>
<evidence type="ECO:0000313" key="14">
    <source>
        <dbReference type="Proteomes" id="UP000438429"/>
    </source>
</evidence>
<evidence type="ECO:0000256" key="4">
    <source>
        <dbReference type="ARBA" id="ARBA00012936"/>
    </source>
</evidence>
<feature type="region of interest" description="Disordered" evidence="12">
    <location>
        <begin position="1"/>
        <end position="69"/>
    </location>
</feature>